<evidence type="ECO:0000313" key="3">
    <source>
        <dbReference type="Proteomes" id="UP001341840"/>
    </source>
</evidence>
<name>A0ABU6S0T9_9FABA</name>
<proteinExistence type="inferred from homology"/>
<organism evidence="2 3">
    <name type="scientific">Stylosanthes scabra</name>
    <dbReference type="NCBI Taxonomy" id="79078"/>
    <lineage>
        <taxon>Eukaryota</taxon>
        <taxon>Viridiplantae</taxon>
        <taxon>Streptophyta</taxon>
        <taxon>Embryophyta</taxon>
        <taxon>Tracheophyta</taxon>
        <taxon>Spermatophyta</taxon>
        <taxon>Magnoliopsida</taxon>
        <taxon>eudicotyledons</taxon>
        <taxon>Gunneridae</taxon>
        <taxon>Pentapetalae</taxon>
        <taxon>rosids</taxon>
        <taxon>fabids</taxon>
        <taxon>Fabales</taxon>
        <taxon>Fabaceae</taxon>
        <taxon>Papilionoideae</taxon>
        <taxon>50 kb inversion clade</taxon>
        <taxon>dalbergioids sensu lato</taxon>
        <taxon>Dalbergieae</taxon>
        <taxon>Pterocarpus clade</taxon>
        <taxon>Stylosanthes</taxon>
    </lineage>
</organism>
<comment type="function">
    <text evidence="1">Putative transcription activator involved in regulating light control of development.</text>
</comment>
<dbReference type="PANTHER" id="PTHR31669:SF283">
    <property type="entry name" value="PROTEIN FAR1-RELATED SEQUENCE"/>
    <property type="match status" value="1"/>
</dbReference>
<feature type="non-terminal residue" evidence="2">
    <location>
        <position position="141"/>
    </location>
</feature>
<dbReference type="EMBL" id="JASCZI010036795">
    <property type="protein sequence ID" value="MED6129739.1"/>
    <property type="molecule type" value="Genomic_DNA"/>
</dbReference>
<keyword evidence="1" id="KW-0539">Nucleus</keyword>
<dbReference type="Proteomes" id="UP001341840">
    <property type="component" value="Unassembled WGS sequence"/>
</dbReference>
<comment type="similarity">
    <text evidence="1">Belongs to the FHY3/FAR1 family.</text>
</comment>
<comment type="subcellular location">
    <subcellularLocation>
        <location evidence="1">Nucleus</location>
    </subcellularLocation>
</comment>
<keyword evidence="1" id="KW-0479">Metal-binding</keyword>
<dbReference type="PANTHER" id="PTHR31669">
    <property type="entry name" value="PROTEIN FAR1-RELATED SEQUENCE 10-RELATED"/>
    <property type="match status" value="1"/>
</dbReference>
<dbReference type="InterPro" id="IPR031052">
    <property type="entry name" value="FHY3/FAR1"/>
</dbReference>
<keyword evidence="1" id="KW-0863">Zinc-finger</keyword>
<evidence type="ECO:0000256" key="1">
    <source>
        <dbReference type="RuleBase" id="RU367018"/>
    </source>
</evidence>
<gene>
    <name evidence="2" type="ORF">PIB30_110881</name>
</gene>
<sequence length="141" mass="16671">MHAFFNKFITRKSSLIQLVRQYDNCLRNKEQKEREADFGDFNNTIPCAIYSSIEAQFEKVDQRYVLERWSKKVKRNHTNISSSYDEPVLDETTQRYNGALSRCFEACQVGSKSEGRTAIVHRGLDRIFSELQQYEEEEKEQ</sequence>
<evidence type="ECO:0000313" key="2">
    <source>
        <dbReference type="EMBL" id="MED6129739.1"/>
    </source>
</evidence>
<keyword evidence="3" id="KW-1185">Reference proteome</keyword>
<accession>A0ABU6S0T9</accession>
<keyword evidence="1" id="KW-0862">Zinc</keyword>
<protein>
    <recommendedName>
        <fullName evidence="1">Protein FAR1-RELATED SEQUENCE</fullName>
    </recommendedName>
</protein>
<comment type="caution">
    <text evidence="2">The sequence shown here is derived from an EMBL/GenBank/DDBJ whole genome shotgun (WGS) entry which is preliminary data.</text>
</comment>
<reference evidence="2 3" key="1">
    <citation type="journal article" date="2023" name="Plants (Basel)">
        <title>Bridging the Gap: Combining Genomics and Transcriptomics Approaches to Understand Stylosanthes scabra, an Orphan Legume from the Brazilian Caatinga.</title>
        <authorList>
            <person name="Ferreira-Neto J.R.C."/>
            <person name="da Silva M.D."/>
            <person name="Binneck E."/>
            <person name="de Melo N.F."/>
            <person name="da Silva R.H."/>
            <person name="de Melo A.L.T.M."/>
            <person name="Pandolfi V."/>
            <person name="Bustamante F.O."/>
            <person name="Brasileiro-Vidal A.C."/>
            <person name="Benko-Iseppon A.M."/>
        </authorList>
    </citation>
    <scope>NUCLEOTIDE SEQUENCE [LARGE SCALE GENOMIC DNA]</scope>
    <source>
        <tissue evidence="2">Leaves</tissue>
    </source>
</reference>